<dbReference type="EMBL" id="JAAVJD010000068">
    <property type="protein sequence ID" value="NJQ06150.1"/>
    <property type="molecule type" value="Genomic_DNA"/>
</dbReference>
<keyword evidence="3" id="KW-1185">Reference proteome</keyword>
<sequence length="203" mass="20627">MSWWSRTRRLPLLAVCLVAFWLLVVPFGDASLPVPQLGGATAVDVPLLLFAPLLPVVALIVCCGGAPSNEATTVRRVGTLDAALAAAPPAATAVVVGTALLTGFGAGDGGGGDAALWSVVRNLGACVGLALLAREAFGRHAATLLPALAALAVAVFGYGPEQQAHWWAWPAADPADPLAWAGSAALLATALARTATRDRPARR</sequence>
<reference evidence="2 3" key="1">
    <citation type="submission" date="2020-03" db="EMBL/GenBank/DDBJ databases">
        <title>Draft genome of Streptomyces sp. ventii, isolated from the Axial Seamount in the Pacific Ocean, and resequencing of the two type strains Streptomyces lonarensis strain NCL 716 and Streptomyces bohaiensis strain 11A07.</title>
        <authorList>
            <person name="Loughran R.M."/>
            <person name="Pfannmuller K.M."/>
            <person name="Wasson B.J."/>
            <person name="Deadmond M.C."/>
            <person name="Paddock B.E."/>
            <person name="Koyack M.J."/>
            <person name="Gallegos D.A."/>
            <person name="Mitchell E.A."/>
            <person name="Ushijima B."/>
            <person name="Saw J.H."/>
            <person name="Mcphail K.L."/>
            <person name="Videau P."/>
        </authorList>
    </citation>
    <scope>NUCLEOTIDE SEQUENCE [LARGE SCALE GENOMIC DNA]</scope>
    <source>
        <strain evidence="2 3">NCL716</strain>
    </source>
</reference>
<evidence type="ECO:0000313" key="3">
    <source>
        <dbReference type="Proteomes" id="UP000578686"/>
    </source>
</evidence>
<feature type="transmembrane region" description="Helical" evidence="1">
    <location>
        <begin position="178"/>
        <end position="196"/>
    </location>
</feature>
<dbReference type="AlphaFoldDB" id="A0A7X6HZ67"/>
<evidence type="ECO:0000313" key="2">
    <source>
        <dbReference type="EMBL" id="NJQ06150.1"/>
    </source>
</evidence>
<protein>
    <submittedName>
        <fullName evidence="2">Uncharacterized protein</fullName>
    </submittedName>
</protein>
<keyword evidence="1" id="KW-0812">Transmembrane</keyword>
<keyword evidence="1" id="KW-1133">Transmembrane helix</keyword>
<dbReference type="RefSeq" id="WP_167969943.1">
    <property type="nucleotide sequence ID" value="NZ_BHZG01000244.1"/>
</dbReference>
<feature type="transmembrane region" description="Helical" evidence="1">
    <location>
        <begin position="46"/>
        <end position="66"/>
    </location>
</feature>
<gene>
    <name evidence="2" type="ORF">HCN56_11300</name>
</gene>
<feature type="transmembrane region" description="Helical" evidence="1">
    <location>
        <begin position="140"/>
        <end position="158"/>
    </location>
</feature>
<proteinExistence type="predicted"/>
<feature type="transmembrane region" description="Helical" evidence="1">
    <location>
        <begin position="114"/>
        <end position="133"/>
    </location>
</feature>
<accession>A0A7X6HZ67</accession>
<comment type="caution">
    <text evidence="2">The sequence shown here is derived from an EMBL/GenBank/DDBJ whole genome shotgun (WGS) entry which is preliminary data.</text>
</comment>
<keyword evidence="1" id="KW-0472">Membrane</keyword>
<name>A0A7X6HZ67_9ACTN</name>
<organism evidence="2 3">
    <name type="scientific">Streptomyces lonarensis</name>
    <dbReference type="NCBI Taxonomy" id="700599"/>
    <lineage>
        <taxon>Bacteria</taxon>
        <taxon>Bacillati</taxon>
        <taxon>Actinomycetota</taxon>
        <taxon>Actinomycetes</taxon>
        <taxon>Kitasatosporales</taxon>
        <taxon>Streptomycetaceae</taxon>
        <taxon>Streptomyces</taxon>
    </lineage>
</organism>
<feature type="transmembrane region" description="Helical" evidence="1">
    <location>
        <begin position="78"/>
        <end position="102"/>
    </location>
</feature>
<evidence type="ECO:0000256" key="1">
    <source>
        <dbReference type="SAM" id="Phobius"/>
    </source>
</evidence>
<dbReference type="Proteomes" id="UP000578686">
    <property type="component" value="Unassembled WGS sequence"/>
</dbReference>